<dbReference type="Proteomes" id="UP000006038">
    <property type="component" value="Chromosome 4"/>
</dbReference>
<keyword evidence="3" id="KW-1185">Reference proteome</keyword>
<feature type="compositionally biased region" description="Gly residues" evidence="1">
    <location>
        <begin position="1"/>
        <end position="10"/>
    </location>
</feature>
<accession>J3LYG2</accession>
<reference evidence="2" key="2">
    <citation type="submission" date="2013-04" db="UniProtKB">
        <authorList>
            <consortium name="EnsemblPlants"/>
        </authorList>
    </citation>
    <scope>IDENTIFICATION</scope>
</reference>
<evidence type="ECO:0000256" key="1">
    <source>
        <dbReference type="SAM" id="MobiDB-lite"/>
    </source>
</evidence>
<feature type="region of interest" description="Disordered" evidence="1">
    <location>
        <begin position="1"/>
        <end position="81"/>
    </location>
</feature>
<proteinExistence type="predicted"/>
<evidence type="ECO:0000313" key="2">
    <source>
        <dbReference type="EnsemblPlants" id="OB04G21870.1"/>
    </source>
</evidence>
<dbReference type="EnsemblPlants" id="OB04G21870.1">
    <property type="protein sequence ID" value="OB04G21870.1"/>
    <property type="gene ID" value="OB04G21870"/>
</dbReference>
<sequence>MGDGDGGNGWWGRRRPAGVRRASARCAGGRERQRRNGGWAQSAEAGSSVGGWGQSAPGVRRGWSGGWGKSALGVTLDGDGA</sequence>
<name>J3LYG2_ORYBR</name>
<reference evidence="2" key="1">
    <citation type="journal article" date="2013" name="Nat. Commun.">
        <title>Whole-genome sequencing of Oryza brachyantha reveals mechanisms underlying Oryza genome evolution.</title>
        <authorList>
            <person name="Chen J."/>
            <person name="Huang Q."/>
            <person name="Gao D."/>
            <person name="Wang J."/>
            <person name="Lang Y."/>
            <person name="Liu T."/>
            <person name="Li B."/>
            <person name="Bai Z."/>
            <person name="Luis Goicoechea J."/>
            <person name="Liang C."/>
            <person name="Chen C."/>
            <person name="Zhang W."/>
            <person name="Sun S."/>
            <person name="Liao Y."/>
            <person name="Zhang X."/>
            <person name="Yang L."/>
            <person name="Song C."/>
            <person name="Wang M."/>
            <person name="Shi J."/>
            <person name="Liu G."/>
            <person name="Liu J."/>
            <person name="Zhou H."/>
            <person name="Zhou W."/>
            <person name="Yu Q."/>
            <person name="An N."/>
            <person name="Chen Y."/>
            <person name="Cai Q."/>
            <person name="Wang B."/>
            <person name="Liu B."/>
            <person name="Min J."/>
            <person name="Huang Y."/>
            <person name="Wu H."/>
            <person name="Li Z."/>
            <person name="Zhang Y."/>
            <person name="Yin Y."/>
            <person name="Song W."/>
            <person name="Jiang J."/>
            <person name="Jackson S.A."/>
            <person name="Wing R.A."/>
            <person name="Wang J."/>
            <person name="Chen M."/>
        </authorList>
    </citation>
    <scope>NUCLEOTIDE SEQUENCE [LARGE SCALE GENOMIC DNA]</scope>
    <source>
        <strain evidence="2">cv. IRGC 101232</strain>
    </source>
</reference>
<dbReference type="Gramene" id="OB04G21870.1">
    <property type="protein sequence ID" value="OB04G21870.1"/>
    <property type="gene ID" value="OB04G21870"/>
</dbReference>
<evidence type="ECO:0000313" key="3">
    <source>
        <dbReference type="Proteomes" id="UP000006038"/>
    </source>
</evidence>
<protein>
    <submittedName>
        <fullName evidence="2">Uncharacterized protein</fullName>
    </submittedName>
</protein>
<dbReference type="AlphaFoldDB" id="J3LYG2"/>
<dbReference type="HOGENOM" id="CLU_2577681_0_0_1"/>
<organism evidence="2">
    <name type="scientific">Oryza brachyantha</name>
    <name type="common">malo sina</name>
    <dbReference type="NCBI Taxonomy" id="4533"/>
    <lineage>
        <taxon>Eukaryota</taxon>
        <taxon>Viridiplantae</taxon>
        <taxon>Streptophyta</taxon>
        <taxon>Embryophyta</taxon>
        <taxon>Tracheophyta</taxon>
        <taxon>Spermatophyta</taxon>
        <taxon>Magnoliopsida</taxon>
        <taxon>Liliopsida</taxon>
        <taxon>Poales</taxon>
        <taxon>Poaceae</taxon>
        <taxon>BOP clade</taxon>
        <taxon>Oryzoideae</taxon>
        <taxon>Oryzeae</taxon>
        <taxon>Oryzinae</taxon>
        <taxon>Oryza</taxon>
    </lineage>
</organism>